<dbReference type="RefSeq" id="WP_128269095.1">
    <property type="nucleotide sequence ID" value="NZ_SAUW01000004.1"/>
</dbReference>
<comment type="caution">
    <text evidence="2">The sequence shown here is derived from an EMBL/GenBank/DDBJ whole genome shotgun (WGS) entry which is preliminary data.</text>
</comment>
<evidence type="ECO:0000256" key="1">
    <source>
        <dbReference type="SAM" id="MobiDB-lite"/>
    </source>
</evidence>
<dbReference type="GO" id="GO:0000287">
    <property type="term" value="F:magnesium ion binding"/>
    <property type="evidence" value="ECO:0007669"/>
    <property type="project" value="InterPro"/>
</dbReference>
<evidence type="ECO:0000313" key="3">
    <source>
        <dbReference type="Proteomes" id="UP000285710"/>
    </source>
</evidence>
<dbReference type="AlphaFoldDB" id="A0A443J0C0"/>
<gene>
    <name evidence="2" type="ORF">D2T33_05285</name>
</gene>
<dbReference type="Proteomes" id="UP000285710">
    <property type="component" value="Unassembled WGS sequence"/>
</dbReference>
<dbReference type="InterPro" id="IPR008822">
    <property type="entry name" value="Endonuclease_RusA-like"/>
</dbReference>
<dbReference type="InterPro" id="IPR036614">
    <property type="entry name" value="RusA-like_sf"/>
</dbReference>
<protein>
    <submittedName>
        <fullName evidence="2">RusA family crossover junction endodeoxyribonuclease</fullName>
    </submittedName>
</protein>
<sequence length="131" mass="14183">MMFEVPGKPVPKARPRLGRNGSVYTPATTTAFEKTVARYAKAAGVKPASGPISLEIVSEFSIPKTWTKARKSNANGQPHMCRPDLDNLTKSVLDGLNGIAFADDAQVYCVTHRKIRSADCGPGRTIVRIIE</sequence>
<dbReference type="SUPFAM" id="SSF103084">
    <property type="entry name" value="Holliday junction resolvase RusA"/>
    <property type="match status" value="1"/>
</dbReference>
<dbReference type="EMBL" id="SAUW01000004">
    <property type="protein sequence ID" value="RWR13812.1"/>
    <property type="molecule type" value="Genomic_DNA"/>
</dbReference>
<dbReference type="GO" id="GO:0006281">
    <property type="term" value="P:DNA repair"/>
    <property type="evidence" value="ECO:0007669"/>
    <property type="project" value="InterPro"/>
</dbReference>
<proteinExistence type="predicted"/>
<reference evidence="2 3" key="2">
    <citation type="submission" date="2019-01" db="EMBL/GenBank/DDBJ databases">
        <authorList>
            <person name="Li Y."/>
        </authorList>
    </citation>
    <scope>NUCLEOTIDE SEQUENCE [LARGE SCALE GENOMIC DNA]</scope>
    <source>
        <strain evidence="2 3">2D-5</strain>
    </source>
</reference>
<evidence type="ECO:0000313" key="2">
    <source>
        <dbReference type="EMBL" id="RWR13812.1"/>
    </source>
</evidence>
<reference evidence="2 3" key="1">
    <citation type="submission" date="2019-01" db="EMBL/GenBank/DDBJ databases">
        <title>Sinorhodobacter populi sp. nov. isolated from the symptomatic bark tissue of Populus euramericana canker.</title>
        <authorList>
            <person name="Xu G."/>
        </authorList>
    </citation>
    <scope>NUCLEOTIDE SEQUENCE [LARGE SCALE GENOMIC DNA]</scope>
    <source>
        <strain evidence="2 3">2D-5</strain>
    </source>
</reference>
<feature type="region of interest" description="Disordered" evidence="1">
    <location>
        <begin position="1"/>
        <end position="22"/>
    </location>
</feature>
<dbReference type="Pfam" id="PF05866">
    <property type="entry name" value="RusA"/>
    <property type="match status" value="1"/>
</dbReference>
<dbReference type="GO" id="GO:0006310">
    <property type="term" value="P:DNA recombination"/>
    <property type="evidence" value="ECO:0007669"/>
    <property type="project" value="InterPro"/>
</dbReference>
<name>A0A443J0C0_9RHOB</name>
<organism evidence="2 3">
    <name type="scientific">Paenirhodobacter populi</name>
    <dbReference type="NCBI Taxonomy" id="2306993"/>
    <lineage>
        <taxon>Bacteria</taxon>
        <taxon>Pseudomonadati</taxon>
        <taxon>Pseudomonadota</taxon>
        <taxon>Alphaproteobacteria</taxon>
        <taxon>Rhodobacterales</taxon>
        <taxon>Rhodobacter group</taxon>
        <taxon>Paenirhodobacter</taxon>
    </lineage>
</organism>
<keyword evidence="3" id="KW-1185">Reference proteome</keyword>
<dbReference type="Gene3D" id="3.30.1330.70">
    <property type="entry name" value="Holliday junction resolvase RusA"/>
    <property type="match status" value="1"/>
</dbReference>
<accession>A0A443J0C0</accession>